<evidence type="ECO:0000313" key="1">
    <source>
        <dbReference type="EMBL" id="TFF37740.1"/>
    </source>
</evidence>
<accession>A0A4Y8SGI3</accession>
<name>A0A4Y8SGI3_9SPHI</name>
<evidence type="ECO:0000313" key="2">
    <source>
        <dbReference type="Proteomes" id="UP000297540"/>
    </source>
</evidence>
<gene>
    <name evidence="1" type="ORF">E2R66_11270</name>
</gene>
<organism evidence="1 2">
    <name type="scientific">Mucilaginibacter psychrotolerans</name>
    <dbReference type="NCBI Taxonomy" id="1524096"/>
    <lineage>
        <taxon>Bacteria</taxon>
        <taxon>Pseudomonadati</taxon>
        <taxon>Bacteroidota</taxon>
        <taxon>Sphingobacteriia</taxon>
        <taxon>Sphingobacteriales</taxon>
        <taxon>Sphingobacteriaceae</taxon>
        <taxon>Mucilaginibacter</taxon>
    </lineage>
</organism>
<protein>
    <recommendedName>
        <fullName evidence="3">Transcriptional regulator</fullName>
    </recommendedName>
</protein>
<keyword evidence="2" id="KW-1185">Reference proteome</keyword>
<evidence type="ECO:0008006" key="3">
    <source>
        <dbReference type="Google" id="ProtNLM"/>
    </source>
</evidence>
<comment type="caution">
    <text evidence="1">The sequence shown here is derived from an EMBL/GenBank/DDBJ whole genome shotgun (WGS) entry which is preliminary data.</text>
</comment>
<reference evidence="1 2" key="1">
    <citation type="journal article" date="2017" name="Int. J. Syst. Evol. Microbiol.">
        <title>Mucilaginibacterpsychrotolerans sp. nov., isolated from peatlands.</title>
        <authorList>
            <person name="Deng Y."/>
            <person name="Shen L."/>
            <person name="Xu B."/>
            <person name="Liu Y."/>
            <person name="Gu Z."/>
            <person name="Liu H."/>
            <person name="Zhou Y."/>
        </authorList>
    </citation>
    <scope>NUCLEOTIDE SEQUENCE [LARGE SCALE GENOMIC DNA]</scope>
    <source>
        <strain evidence="1 2">NH7-4</strain>
    </source>
</reference>
<sequence length="110" mass="12460">MAKSTIIYDPDDVALAAFNKIMASPDCVLILNYLRTQDDWTGLSQLGQIPLETKMIKECLKSLEATNVVSTVNQDGISFYRLNLAYFERLSIQFKALVYQMSERQSSTNL</sequence>
<dbReference type="Proteomes" id="UP000297540">
    <property type="component" value="Unassembled WGS sequence"/>
</dbReference>
<dbReference type="EMBL" id="SOZE01000009">
    <property type="protein sequence ID" value="TFF37740.1"/>
    <property type="molecule type" value="Genomic_DNA"/>
</dbReference>
<dbReference type="AlphaFoldDB" id="A0A4Y8SGI3"/>
<proteinExistence type="predicted"/>
<dbReference type="RefSeq" id="WP_133230608.1">
    <property type="nucleotide sequence ID" value="NZ_SOZE01000009.1"/>
</dbReference>
<dbReference type="OrthoDB" id="9856987at2"/>